<sequence>MQMILHRALQKEGPLKALLDFFVENEQKLQFMSYEDDTALIVRTQEQNLEDNAYRQVLAYKLRPTVPLDKQIRDFDHKEEFVEMRYTIQGNLCSRSICALALMHELTRMRHQHQILIFVVGHASRIFRRDQDMRTPVLNNSYRQSRPTRVDTQSLVEPLCNVDQPLMYIHDLVDEPYVQKDDELMEDEPVPDSWEAGTDSE</sequence>
<proteinExistence type="predicted"/>
<protein>
    <submittedName>
        <fullName evidence="2">Uncharacterized protein</fullName>
    </submittedName>
</protein>
<keyword evidence="3" id="KW-1185">Reference proteome</keyword>
<accession>A0A0L0GCD3</accession>
<name>A0A0L0GCD3_9EUKA</name>
<evidence type="ECO:0000256" key="1">
    <source>
        <dbReference type="SAM" id="MobiDB-lite"/>
    </source>
</evidence>
<feature type="region of interest" description="Disordered" evidence="1">
    <location>
        <begin position="182"/>
        <end position="201"/>
    </location>
</feature>
<evidence type="ECO:0000313" key="2">
    <source>
        <dbReference type="EMBL" id="KNC85923.1"/>
    </source>
</evidence>
<dbReference type="EMBL" id="KQ241677">
    <property type="protein sequence ID" value="KNC85923.1"/>
    <property type="molecule type" value="Genomic_DNA"/>
</dbReference>
<gene>
    <name evidence="2" type="ORF">SARC_01915</name>
</gene>
<reference evidence="2 3" key="1">
    <citation type="submission" date="2011-02" db="EMBL/GenBank/DDBJ databases">
        <title>The Genome Sequence of Sphaeroforma arctica JP610.</title>
        <authorList>
            <consortium name="The Broad Institute Genome Sequencing Platform"/>
            <person name="Russ C."/>
            <person name="Cuomo C."/>
            <person name="Young S.K."/>
            <person name="Zeng Q."/>
            <person name="Gargeya S."/>
            <person name="Alvarado L."/>
            <person name="Berlin A."/>
            <person name="Chapman S.B."/>
            <person name="Chen Z."/>
            <person name="Freedman E."/>
            <person name="Gellesch M."/>
            <person name="Goldberg J."/>
            <person name="Griggs A."/>
            <person name="Gujja S."/>
            <person name="Heilman E."/>
            <person name="Heiman D."/>
            <person name="Howarth C."/>
            <person name="Mehta T."/>
            <person name="Neiman D."/>
            <person name="Pearson M."/>
            <person name="Roberts A."/>
            <person name="Saif S."/>
            <person name="Shea T."/>
            <person name="Shenoy N."/>
            <person name="Sisk P."/>
            <person name="Stolte C."/>
            <person name="Sykes S."/>
            <person name="White J."/>
            <person name="Yandava C."/>
            <person name="Burger G."/>
            <person name="Gray M.W."/>
            <person name="Holland P.W.H."/>
            <person name="King N."/>
            <person name="Lang F.B.F."/>
            <person name="Roger A.J."/>
            <person name="Ruiz-Trillo I."/>
            <person name="Haas B."/>
            <person name="Nusbaum C."/>
            <person name="Birren B."/>
        </authorList>
    </citation>
    <scope>NUCLEOTIDE SEQUENCE [LARGE SCALE GENOMIC DNA]</scope>
    <source>
        <strain evidence="2 3">JP610</strain>
    </source>
</reference>
<evidence type="ECO:0000313" key="3">
    <source>
        <dbReference type="Proteomes" id="UP000054560"/>
    </source>
</evidence>
<organism evidence="2 3">
    <name type="scientific">Sphaeroforma arctica JP610</name>
    <dbReference type="NCBI Taxonomy" id="667725"/>
    <lineage>
        <taxon>Eukaryota</taxon>
        <taxon>Ichthyosporea</taxon>
        <taxon>Ichthyophonida</taxon>
        <taxon>Sphaeroforma</taxon>
    </lineage>
</organism>
<dbReference type="Proteomes" id="UP000054560">
    <property type="component" value="Unassembled WGS sequence"/>
</dbReference>
<dbReference type="GeneID" id="25902419"/>
<dbReference type="AlphaFoldDB" id="A0A0L0GCD3"/>
<dbReference type="RefSeq" id="XP_014159825.1">
    <property type="nucleotide sequence ID" value="XM_014304350.1"/>
</dbReference>